<gene>
    <name evidence="1" type="ORF">JOF44_001288</name>
</gene>
<sequence>MEMMIPEDCGNSPRMAIVADIAAAWAAGEEDSVRAWLREDASWMLAGEPAPTSDGYVGPPPSPESGEILTVLNHGRLAACDGYLVCEGERVDFCHVIRFAGATKTAKIREIRTYLQRSTTDD</sequence>
<accession>A0ABS4YHV8</accession>
<evidence type="ECO:0000313" key="2">
    <source>
        <dbReference type="Proteomes" id="UP000698222"/>
    </source>
</evidence>
<name>A0ABS4YHV8_9MICO</name>
<proteinExistence type="predicted"/>
<protein>
    <recommendedName>
        <fullName evidence="3">SnoaL-like domain-containing protein</fullName>
    </recommendedName>
</protein>
<dbReference type="RefSeq" id="WP_209888805.1">
    <property type="nucleotide sequence ID" value="NZ_BAAAJV010000029.1"/>
</dbReference>
<dbReference type="EMBL" id="JAGIOC010000001">
    <property type="protein sequence ID" value="MBP2408385.1"/>
    <property type="molecule type" value="Genomic_DNA"/>
</dbReference>
<dbReference type="InterPro" id="IPR032710">
    <property type="entry name" value="NTF2-like_dom_sf"/>
</dbReference>
<keyword evidence="2" id="KW-1185">Reference proteome</keyword>
<dbReference type="SUPFAM" id="SSF54427">
    <property type="entry name" value="NTF2-like"/>
    <property type="match status" value="1"/>
</dbReference>
<reference evidence="1 2" key="1">
    <citation type="submission" date="2021-03" db="EMBL/GenBank/DDBJ databases">
        <title>Sequencing the genomes of 1000 actinobacteria strains.</title>
        <authorList>
            <person name="Klenk H.-P."/>
        </authorList>
    </citation>
    <scope>NUCLEOTIDE SEQUENCE [LARGE SCALE GENOMIC DNA]</scope>
    <source>
        <strain evidence="1 2">DSM 14564</strain>
    </source>
</reference>
<evidence type="ECO:0008006" key="3">
    <source>
        <dbReference type="Google" id="ProtNLM"/>
    </source>
</evidence>
<dbReference type="Proteomes" id="UP000698222">
    <property type="component" value="Unassembled WGS sequence"/>
</dbReference>
<organism evidence="1 2">
    <name type="scientific">Brachybacterium fresconis</name>
    <dbReference type="NCBI Taxonomy" id="173363"/>
    <lineage>
        <taxon>Bacteria</taxon>
        <taxon>Bacillati</taxon>
        <taxon>Actinomycetota</taxon>
        <taxon>Actinomycetes</taxon>
        <taxon>Micrococcales</taxon>
        <taxon>Dermabacteraceae</taxon>
        <taxon>Brachybacterium</taxon>
    </lineage>
</organism>
<evidence type="ECO:0000313" key="1">
    <source>
        <dbReference type="EMBL" id="MBP2408385.1"/>
    </source>
</evidence>
<comment type="caution">
    <text evidence="1">The sequence shown here is derived from an EMBL/GenBank/DDBJ whole genome shotgun (WGS) entry which is preliminary data.</text>
</comment>